<dbReference type="Proteomes" id="UP000799437">
    <property type="component" value="Unassembled WGS sequence"/>
</dbReference>
<name>A0A6A6WJK8_9PEZI</name>
<accession>A0A6A6WJK8</accession>
<organism evidence="1 2">
    <name type="scientific">Pseudovirgaria hyperparasitica</name>
    <dbReference type="NCBI Taxonomy" id="470096"/>
    <lineage>
        <taxon>Eukaryota</taxon>
        <taxon>Fungi</taxon>
        <taxon>Dikarya</taxon>
        <taxon>Ascomycota</taxon>
        <taxon>Pezizomycotina</taxon>
        <taxon>Dothideomycetes</taxon>
        <taxon>Dothideomycetes incertae sedis</taxon>
        <taxon>Acrospermales</taxon>
        <taxon>Acrospermaceae</taxon>
        <taxon>Pseudovirgaria</taxon>
    </lineage>
</organism>
<reference evidence="1" key="1">
    <citation type="journal article" date="2020" name="Stud. Mycol.">
        <title>101 Dothideomycetes genomes: a test case for predicting lifestyles and emergence of pathogens.</title>
        <authorList>
            <person name="Haridas S."/>
            <person name="Albert R."/>
            <person name="Binder M."/>
            <person name="Bloem J."/>
            <person name="Labutti K."/>
            <person name="Salamov A."/>
            <person name="Andreopoulos B."/>
            <person name="Baker S."/>
            <person name="Barry K."/>
            <person name="Bills G."/>
            <person name="Bluhm B."/>
            <person name="Cannon C."/>
            <person name="Castanera R."/>
            <person name="Culley D."/>
            <person name="Daum C."/>
            <person name="Ezra D."/>
            <person name="Gonzalez J."/>
            <person name="Henrissat B."/>
            <person name="Kuo A."/>
            <person name="Liang C."/>
            <person name="Lipzen A."/>
            <person name="Lutzoni F."/>
            <person name="Magnuson J."/>
            <person name="Mondo S."/>
            <person name="Nolan M."/>
            <person name="Ohm R."/>
            <person name="Pangilinan J."/>
            <person name="Park H.-J."/>
            <person name="Ramirez L."/>
            <person name="Alfaro M."/>
            <person name="Sun H."/>
            <person name="Tritt A."/>
            <person name="Yoshinaga Y."/>
            <person name="Zwiers L.-H."/>
            <person name="Turgeon B."/>
            <person name="Goodwin S."/>
            <person name="Spatafora J."/>
            <person name="Crous P."/>
            <person name="Grigoriev I."/>
        </authorList>
    </citation>
    <scope>NUCLEOTIDE SEQUENCE</scope>
    <source>
        <strain evidence="1">CBS 121739</strain>
    </source>
</reference>
<dbReference type="RefSeq" id="XP_033604867.1">
    <property type="nucleotide sequence ID" value="XM_033749949.1"/>
</dbReference>
<proteinExistence type="predicted"/>
<evidence type="ECO:0000313" key="2">
    <source>
        <dbReference type="Proteomes" id="UP000799437"/>
    </source>
</evidence>
<gene>
    <name evidence="1" type="ORF">EJ05DRAFT_747</name>
</gene>
<dbReference type="GeneID" id="54491003"/>
<dbReference type="AlphaFoldDB" id="A0A6A6WJK8"/>
<dbReference type="EMBL" id="ML996565">
    <property type="protein sequence ID" value="KAF2762416.1"/>
    <property type="molecule type" value="Genomic_DNA"/>
</dbReference>
<sequence length="92" mass="10727">MARLYACLHDKRLKACRFSRLMILCICLVCLEGSYSNVRLVLAITLTRCVAICHSVTLVWHFLKVCSPWVIRILHNRYCGQPYSSLIMYYIV</sequence>
<protein>
    <submittedName>
        <fullName evidence="1">Uncharacterized protein</fullName>
    </submittedName>
</protein>
<evidence type="ECO:0000313" key="1">
    <source>
        <dbReference type="EMBL" id="KAF2762416.1"/>
    </source>
</evidence>
<keyword evidence="2" id="KW-1185">Reference proteome</keyword>